<reference evidence="4" key="1">
    <citation type="submission" date="2022-10" db="EMBL/GenBank/DDBJ databases">
        <title>Genome assembly of Pristionchus species.</title>
        <authorList>
            <person name="Yoshida K."/>
            <person name="Sommer R.J."/>
        </authorList>
    </citation>
    <scope>NUCLEOTIDE SEQUENCE [LARGE SCALE GENOMIC DNA]</scope>
    <source>
        <strain evidence="4">RS5460</strain>
    </source>
</reference>
<evidence type="ECO:0000256" key="1">
    <source>
        <dbReference type="PROSITE-ProRule" id="PRU01005"/>
    </source>
</evidence>
<comment type="caution">
    <text evidence="1">Lacks conserved residue(s) required for the propagation of feature annotation.</text>
</comment>
<dbReference type="InterPro" id="IPR003582">
    <property type="entry name" value="ShKT_dom"/>
</dbReference>
<dbReference type="AlphaFoldDB" id="A0AAN5I3D2"/>
<dbReference type="PANTHER" id="PTHR46707">
    <property type="entry name" value="PROTEIN CBG07468"/>
    <property type="match status" value="1"/>
</dbReference>
<sequence>LTLTLVSIVQLGSAQCGGHDHVKCPIFMSNGFCANSSRSLEFRQRICGRGCGLCLDDCHDSSKMCPMYARTGFCGNNNFAIETKRSLCMKTCFCNKRTTTTLPPPPPIDESLMTITDKGGSTGPIPVPVVPNEGPQPVVVIDESDKDNTGPQPVLVVPAPNPVPVPVTGSGKDNTGPKPVPVPVPVVPGPVPVPVIGSGKDTTGPQPVPQAGPVPVPDVTGSEPNPAPVPVPLVVPVVVGPRVLGSTVMPDADMLRPEGATKNTLQSPRPFTTCGLLKDDRNNEFFVVHEGVSMDLARHPFNDRATSILLLPECEMDLWEHVGQAGNMIRFHSSSEHTFKLDGPYRRAMSSLTCRC</sequence>
<dbReference type="PANTHER" id="PTHR46707:SF1">
    <property type="entry name" value="COEXPRESSED WITH POLYCYSTINS-RELATED"/>
    <property type="match status" value="1"/>
</dbReference>
<evidence type="ECO:0000313" key="3">
    <source>
        <dbReference type="EMBL" id="GMR49995.1"/>
    </source>
</evidence>
<accession>A0AAN5I3D2</accession>
<dbReference type="PROSITE" id="PS51670">
    <property type="entry name" value="SHKT"/>
    <property type="match status" value="1"/>
</dbReference>
<comment type="caution">
    <text evidence="3">The sequence shown here is derived from an EMBL/GenBank/DDBJ whole genome shotgun (WGS) entry which is preliminary data.</text>
</comment>
<evidence type="ECO:0000313" key="4">
    <source>
        <dbReference type="Proteomes" id="UP001328107"/>
    </source>
</evidence>
<dbReference type="SMART" id="SM00254">
    <property type="entry name" value="ShKT"/>
    <property type="match status" value="2"/>
</dbReference>
<organism evidence="3 4">
    <name type="scientific">Pristionchus mayeri</name>
    <dbReference type="NCBI Taxonomy" id="1317129"/>
    <lineage>
        <taxon>Eukaryota</taxon>
        <taxon>Metazoa</taxon>
        <taxon>Ecdysozoa</taxon>
        <taxon>Nematoda</taxon>
        <taxon>Chromadorea</taxon>
        <taxon>Rhabditida</taxon>
        <taxon>Rhabditina</taxon>
        <taxon>Diplogasteromorpha</taxon>
        <taxon>Diplogasteroidea</taxon>
        <taxon>Neodiplogasteridae</taxon>
        <taxon>Pristionchus</taxon>
    </lineage>
</organism>
<evidence type="ECO:0000259" key="2">
    <source>
        <dbReference type="PROSITE" id="PS51670"/>
    </source>
</evidence>
<proteinExistence type="predicted"/>
<dbReference type="EMBL" id="BTRK01000004">
    <property type="protein sequence ID" value="GMR49995.1"/>
    <property type="molecule type" value="Genomic_DNA"/>
</dbReference>
<keyword evidence="4" id="KW-1185">Reference proteome</keyword>
<dbReference type="Pfam" id="PF01549">
    <property type="entry name" value="ShK"/>
    <property type="match status" value="2"/>
</dbReference>
<feature type="non-terminal residue" evidence="3">
    <location>
        <position position="1"/>
    </location>
</feature>
<name>A0AAN5I3D2_9BILA</name>
<gene>
    <name evidence="3" type="ORF">PMAYCL1PPCAC_20190</name>
</gene>
<feature type="non-terminal residue" evidence="3">
    <location>
        <position position="356"/>
    </location>
</feature>
<dbReference type="Proteomes" id="UP001328107">
    <property type="component" value="Unassembled WGS sequence"/>
</dbReference>
<feature type="domain" description="ShKT" evidence="2">
    <location>
        <begin position="58"/>
        <end position="94"/>
    </location>
</feature>
<protein>
    <recommendedName>
        <fullName evidence="2">ShKT domain-containing protein</fullName>
    </recommendedName>
</protein>